<gene>
    <name evidence="6" type="ORF">EDD78_10223</name>
</gene>
<dbReference type="PROSITE" id="PS50930">
    <property type="entry name" value="HTH_LYTTR"/>
    <property type="match status" value="1"/>
</dbReference>
<protein>
    <recommendedName>
        <fullName evidence="1">Stage 0 sporulation protein A homolog</fullName>
    </recommendedName>
</protein>
<dbReference type="EMBL" id="SLUK01000002">
    <property type="protein sequence ID" value="TCL44410.1"/>
    <property type="molecule type" value="Genomic_DNA"/>
</dbReference>
<comment type="caution">
    <text evidence="6">The sequence shown here is derived from an EMBL/GenBank/DDBJ whole genome shotgun (WGS) entry which is preliminary data.</text>
</comment>
<accession>A0A9X8UK74</accession>
<dbReference type="GO" id="GO:0000156">
    <property type="term" value="F:phosphorelay response regulator activity"/>
    <property type="evidence" value="ECO:0007669"/>
    <property type="project" value="InterPro"/>
</dbReference>
<dbReference type="PANTHER" id="PTHR37299">
    <property type="entry name" value="TRANSCRIPTIONAL REGULATOR-RELATED"/>
    <property type="match status" value="1"/>
</dbReference>
<evidence type="ECO:0000313" key="7">
    <source>
        <dbReference type="Proteomes" id="UP000294682"/>
    </source>
</evidence>
<dbReference type="OrthoDB" id="9774865at2"/>
<evidence type="ECO:0000259" key="4">
    <source>
        <dbReference type="PROSITE" id="PS50110"/>
    </source>
</evidence>
<dbReference type="Gene3D" id="3.40.50.2300">
    <property type="match status" value="1"/>
</dbReference>
<dbReference type="CDD" id="cd00156">
    <property type="entry name" value="REC"/>
    <property type="match status" value="1"/>
</dbReference>
<dbReference type="Pfam" id="PF04397">
    <property type="entry name" value="LytTR"/>
    <property type="match status" value="1"/>
</dbReference>
<reference evidence="6 7" key="1">
    <citation type="submission" date="2019-03" db="EMBL/GenBank/DDBJ databases">
        <title>Genomic Encyclopedia of Type Strains, Phase IV (KMG-IV): sequencing the most valuable type-strain genomes for metagenomic binning, comparative biology and taxonomic classification.</title>
        <authorList>
            <person name="Goeker M."/>
        </authorList>
    </citation>
    <scope>NUCLEOTIDE SEQUENCE [LARGE SCALE GENOMIC DNA]</scope>
    <source>
        <strain evidence="6 7">DSM 100433</strain>
    </source>
</reference>
<feature type="modified residue" description="4-aspartylphosphate" evidence="3">
    <location>
        <position position="55"/>
    </location>
</feature>
<dbReference type="Proteomes" id="UP000294682">
    <property type="component" value="Unassembled WGS sequence"/>
</dbReference>
<dbReference type="InterPro" id="IPR046947">
    <property type="entry name" value="LytR-like"/>
</dbReference>
<keyword evidence="7" id="KW-1185">Reference proteome</keyword>
<organism evidence="6 7">
    <name type="scientific">Harryflintia acetispora</name>
    <dbReference type="NCBI Taxonomy" id="1849041"/>
    <lineage>
        <taxon>Bacteria</taxon>
        <taxon>Bacillati</taxon>
        <taxon>Bacillota</taxon>
        <taxon>Clostridia</taxon>
        <taxon>Eubacteriales</taxon>
        <taxon>Oscillospiraceae</taxon>
        <taxon>Harryflintia</taxon>
    </lineage>
</organism>
<evidence type="ECO:0000256" key="1">
    <source>
        <dbReference type="ARBA" id="ARBA00018672"/>
    </source>
</evidence>
<keyword evidence="3" id="KW-0597">Phosphoprotein</keyword>
<evidence type="ECO:0000259" key="5">
    <source>
        <dbReference type="PROSITE" id="PS50930"/>
    </source>
</evidence>
<dbReference type="AlphaFoldDB" id="A0A9X8UK74"/>
<dbReference type="RefSeq" id="WP_079699574.1">
    <property type="nucleotide sequence ID" value="NZ_SLUK01000002.1"/>
</dbReference>
<dbReference type="SMART" id="SM00850">
    <property type="entry name" value="LytTR"/>
    <property type="match status" value="1"/>
</dbReference>
<feature type="domain" description="HTH LytTR-type" evidence="5">
    <location>
        <begin position="133"/>
        <end position="236"/>
    </location>
</feature>
<dbReference type="PANTHER" id="PTHR37299:SF1">
    <property type="entry name" value="STAGE 0 SPORULATION PROTEIN A HOMOLOG"/>
    <property type="match status" value="1"/>
</dbReference>
<dbReference type="InterPro" id="IPR007492">
    <property type="entry name" value="LytTR_DNA-bd_dom"/>
</dbReference>
<dbReference type="Gene3D" id="2.40.50.1020">
    <property type="entry name" value="LytTr DNA-binding domain"/>
    <property type="match status" value="1"/>
</dbReference>
<evidence type="ECO:0000256" key="2">
    <source>
        <dbReference type="ARBA" id="ARBA00024867"/>
    </source>
</evidence>
<dbReference type="Pfam" id="PF00072">
    <property type="entry name" value="Response_reg"/>
    <property type="match status" value="1"/>
</dbReference>
<dbReference type="InterPro" id="IPR011006">
    <property type="entry name" value="CheY-like_superfamily"/>
</dbReference>
<feature type="domain" description="Response regulatory" evidence="4">
    <location>
        <begin position="2"/>
        <end position="122"/>
    </location>
</feature>
<comment type="function">
    <text evidence="2">May play the central regulatory role in sporulation. It may be an element of the effector pathway responsible for the activation of sporulation genes in response to nutritional stress. Spo0A may act in concert with spo0H (a sigma factor) to control the expression of some genes that are critical to the sporulation process.</text>
</comment>
<dbReference type="PROSITE" id="PS50110">
    <property type="entry name" value="RESPONSE_REGULATORY"/>
    <property type="match status" value="1"/>
</dbReference>
<dbReference type="InterPro" id="IPR001789">
    <property type="entry name" value="Sig_transdc_resp-reg_receiver"/>
</dbReference>
<name>A0A9X8UK74_9FIRM</name>
<dbReference type="SMART" id="SM00448">
    <property type="entry name" value="REC"/>
    <property type="match status" value="1"/>
</dbReference>
<sequence>MRIAICDDDEVFRDEFKGLLIRMLLDFGEECDVHEFANGRELLASRERFELVYLDIEMDEIDGRRVAKFYQKKRNDGGEVPIVVFTTVHPEYSYEGYEHGVFRYLTKSILANKLEESYLSTKEELARLKGEEFTVLYRDGEKKIRYGDVLYFRSNPDGRGIVIHTRDEDYLVKKTFKVLEKELRGRSFFKVNISYIVNLKHVDNYSGKMGKVYMDDGSEAELSQKAAKPLGLAMHQYLKEGVPAFAD</sequence>
<evidence type="ECO:0000313" key="6">
    <source>
        <dbReference type="EMBL" id="TCL44410.1"/>
    </source>
</evidence>
<dbReference type="SUPFAM" id="SSF52172">
    <property type="entry name" value="CheY-like"/>
    <property type="match status" value="1"/>
</dbReference>
<proteinExistence type="predicted"/>
<dbReference type="GO" id="GO:0003677">
    <property type="term" value="F:DNA binding"/>
    <property type="evidence" value="ECO:0007669"/>
    <property type="project" value="InterPro"/>
</dbReference>
<evidence type="ECO:0000256" key="3">
    <source>
        <dbReference type="PROSITE-ProRule" id="PRU00169"/>
    </source>
</evidence>